<keyword evidence="4" id="KW-1185">Reference proteome</keyword>
<dbReference type="InterPro" id="IPR044480">
    <property type="entry name" value="Ara2-like"/>
</dbReference>
<dbReference type="STRING" id="1173061.A0A0J9XB18"/>
<dbReference type="OrthoDB" id="5286008at2759"/>
<keyword evidence="1" id="KW-0560">Oxidoreductase</keyword>
<evidence type="ECO:0000313" key="4">
    <source>
        <dbReference type="Proteomes" id="UP000242525"/>
    </source>
</evidence>
<dbReference type="Pfam" id="PF00248">
    <property type="entry name" value="Aldo_ket_red"/>
    <property type="match status" value="1"/>
</dbReference>
<dbReference type="InterPro" id="IPR036812">
    <property type="entry name" value="NAD(P)_OxRdtase_dom_sf"/>
</dbReference>
<dbReference type="GO" id="GO:0070485">
    <property type="term" value="P:dehydro-D-arabinono-1,4-lactone biosynthetic process"/>
    <property type="evidence" value="ECO:0007669"/>
    <property type="project" value="TreeGrafter"/>
</dbReference>
<dbReference type="PANTHER" id="PTHR42686">
    <property type="entry name" value="GH17980P-RELATED"/>
    <property type="match status" value="1"/>
</dbReference>
<evidence type="ECO:0000313" key="3">
    <source>
        <dbReference type="EMBL" id="CDO54477.1"/>
    </source>
</evidence>
<evidence type="ECO:0000259" key="2">
    <source>
        <dbReference type="Pfam" id="PF00248"/>
    </source>
</evidence>
<dbReference type="InterPro" id="IPR020471">
    <property type="entry name" value="AKR"/>
</dbReference>
<protein>
    <submittedName>
        <fullName evidence="3">Similar to Saccharomyces cerevisiae YMR041C ARA2 NAD-dependent arabinose dehydrogenase</fullName>
    </submittedName>
</protein>
<dbReference type="Proteomes" id="UP000242525">
    <property type="component" value="Unassembled WGS sequence"/>
</dbReference>
<reference evidence="3" key="1">
    <citation type="submission" date="2014-03" db="EMBL/GenBank/DDBJ databases">
        <authorList>
            <person name="Casaregola S."/>
        </authorList>
    </citation>
    <scope>NUCLEOTIDE SEQUENCE [LARGE SCALE GENOMIC DNA]</scope>
    <source>
        <strain evidence="3">CLIB 918</strain>
    </source>
</reference>
<dbReference type="SUPFAM" id="SSF51430">
    <property type="entry name" value="NAD(P)-linked oxidoreductase"/>
    <property type="match status" value="1"/>
</dbReference>
<evidence type="ECO:0000256" key="1">
    <source>
        <dbReference type="ARBA" id="ARBA00023002"/>
    </source>
</evidence>
<dbReference type="GO" id="GO:0045290">
    <property type="term" value="F:D-arabinose 1-dehydrogenase [NAD(P)+] activity"/>
    <property type="evidence" value="ECO:0007669"/>
    <property type="project" value="InterPro"/>
</dbReference>
<name>A0A0J9XB18_GEOCN</name>
<dbReference type="CDD" id="cd19164">
    <property type="entry name" value="AKR_ARA2"/>
    <property type="match status" value="1"/>
</dbReference>
<sequence length="335" mass="37152">MSALQLKPLPVKFQFTRDDKTLDKLPDLILGAGIFNYQYHENPQGLPAAAILSRAFDLGIRALDTSAYYGPSEEIVGAALASIRDAYPRDSYYICTKAGRVAENEFDYSPASIRRSVLRSLERFNTDYLDVIYLHDVEFVETELALQAIAELFKLKAEGRVKHVGLSGFPVDYIYKLAVKVRETLGQPLDIVLSYSNFCLQNTLLQSYTDKFFADAKLQVLVNASPLSMGLLRKQGPHAFHPASPELTKAVADAAAYTESQGVDISSLAIRFSLSHWTGPTVIGLSSVAEVENAISGYWEAQQAREKDQPLVDEVIKILGDQYNKTWPSGIPHDL</sequence>
<dbReference type="Gene3D" id="3.20.20.100">
    <property type="entry name" value="NADP-dependent oxidoreductase domain"/>
    <property type="match status" value="1"/>
</dbReference>
<feature type="domain" description="NADP-dependent oxidoreductase" evidence="2">
    <location>
        <begin position="28"/>
        <end position="295"/>
    </location>
</feature>
<gene>
    <name evidence="3" type="ORF">BN980_GECA07s05367g</name>
</gene>
<dbReference type="AlphaFoldDB" id="A0A0J9XB18"/>
<comment type="caution">
    <text evidence="3">The sequence shown here is derived from an EMBL/GenBank/DDBJ whole genome shotgun (WGS) entry which is preliminary data.</text>
</comment>
<proteinExistence type="predicted"/>
<dbReference type="PRINTS" id="PR00069">
    <property type="entry name" value="ALDKETRDTASE"/>
</dbReference>
<dbReference type="PANTHER" id="PTHR42686:SF1">
    <property type="entry name" value="GH17980P-RELATED"/>
    <property type="match status" value="1"/>
</dbReference>
<dbReference type="InterPro" id="IPR023210">
    <property type="entry name" value="NADP_OxRdtase_dom"/>
</dbReference>
<accession>A0A0J9XB18</accession>
<dbReference type="GO" id="GO:0005829">
    <property type="term" value="C:cytosol"/>
    <property type="evidence" value="ECO:0007669"/>
    <property type="project" value="TreeGrafter"/>
</dbReference>
<organism evidence="3 4">
    <name type="scientific">Geotrichum candidum</name>
    <name type="common">Oospora lactis</name>
    <name type="synonym">Dipodascus geotrichum</name>
    <dbReference type="NCBI Taxonomy" id="1173061"/>
    <lineage>
        <taxon>Eukaryota</taxon>
        <taxon>Fungi</taxon>
        <taxon>Dikarya</taxon>
        <taxon>Ascomycota</taxon>
        <taxon>Saccharomycotina</taxon>
        <taxon>Dipodascomycetes</taxon>
        <taxon>Dipodascales</taxon>
        <taxon>Dipodascaceae</taxon>
        <taxon>Geotrichum</taxon>
    </lineage>
</organism>
<dbReference type="EMBL" id="CCBN010000007">
    <property type="protein sequence ID" value="CDO54477.1"/>
    <property type="molecule type" value="Genomic_DNA"/>
</dbReference>